<keyword evidence="3" id="KW-1185">Reference proteome</keyword>
<feature type="region of interest" description="Disordered" evidence="1">
    <location>
        <begin position="1"/>
        <end position="20"/>
    </location>
</feature>
<evidence type="ECO:0000313" key="2">
    <source>
        <dbReference type="EMBL" id="RNA34536.1"/>
    </source>
</evidence>
<gene>
    <name evidence="2" type="ORF">BpHYR1_006100</name>
</gene>
<comment type="caution">
    <text evidence="2">The sequence shown here is derived from an EMBL/GenBank/DDBJ whole genome shotgun (WGS) entry which is preliminary data.</text>
</comment>
<dbReference type="EMBL" id="REGN01001459">
    <property type="protein sequence ID" value="RNA34536.1"/>
    <property type="molecule type" value="Genomic_DNA"/>
</dbReference>
<accession>A0A3M7SFL2</accession>
<reference evidence="2 3" key="1">
    <citation type="journal article" date="2018" name="Sci. Rep.">
        <title>Genomic signatures of local adaptation to the degree of environmental predictability in rotifers.</title>
        <authorList>
            <person name="Franch-Gras L."/>
            <person name="Hahn C."/>
            <person name="Garcia-Roger E.M."/>
            <person name="Carmona M.J."/>
            <person name="Serra M."/>
            <person name="Gomez A."/>
        </authorList>
    </citation>
    <scope>NUCLEOTIDE SEQUENCE [LARGE SCALE GENOMIC DNA]</scope>
    <source>
        <strain evidence="2">HYR1</strain>
    </source>
</reference>
<dbReference type="Proteomes" id="UP000276133">
    <property type="component" value="Unassembled WGS sequence"/>
</dbReference>
<proteinExistence type="predicted"/>
<evidence type="ECO:0000313" key="3">
    <source>
        <dbReference type="Proteomes" id="UP000276133"/>
    </source>
</evidence>
<dbReference type="AlphaFoldDB" id="A0A3M7SFL2"/>
<sequence length="66" mass="7821">MDKKLYDQKPSHHNQKSDPGKFECTRQVDWEYDTVCFPQNCLNSLNLGVNPIVTLQLEKFYFINLK</sequence>
<organism evidence="2 3">
    <name type="scientific">Brachionus plicatilis</name>
    <name type="common">Marine rotifer</name>
    <name type="synonym">Brachionus muelleri</name>
    <dbReference type="NCBI Taxonomy" id="10195"/>
    <lineage>
        <taxon>Eukaryota</taxon>
        <taxon>Metazoa</taxon>
        <taxon>Spiralia</taxon>
        <taxon>Gnathifera</taxon>
        <taxon>Rotifera</taxon>
        <taxon>Eurotatoria</taxon>
        <taxon>Monogononta</taxon>
        <taxon>Pseudotrocha</taxon>
        <taxon>Ploima</taxon>
        <taxon>Brachionidae</taxon>
        <taxon>Brachionus</taxon>
    </lineage>
</organism>
<evidence type="ECO:0000256" key="1">
    <source>
        <dbReference type="SAM" id="MobiDB-lite"/>
    </source>
</evidence>
<name>A0A3M7SFL2_BRAPC</name>
<protein>
    <submittedName>
        <fullName evidence="2">Uncharacterized protein</fullName>
    </submittedName>
</protein>